<protein>
    <submittedName>
        <fullName evidence="9">Endoglucanase</fullName>
    </submittedName>
</protein>
<sequence>MIFMLKKLTDAFGVSGCEKEIRNLIKEEVKNFGDVYIDKLGNLIVHKKGKGKRVMLAAHMDEVGFIVTSIKDDGKIKFAPVGGIDSRILVSKRVVFGRTKIKGVIGYKPIHLQSEVEKNKAVDIKELFIDIGATSKEEALKYVKIGDYATFESEYVDMGRYIKAKALDDRVGCAILIDVLKENYNLDLYCVFTVQEEVGLRGATVAAYSIEPEIGLVIEGTTCADFVKDEKDFITQTGKGPAISVMDSSSIVNERLFKRIIKVAEYYKIPYQLRRGTVGGNDAGAIHKSKVGCITASISVPTRYIHSPISMINKDDYENTLKLVKRVLESLEKEEL</sequence>
<evidence type="ECO:0000256" key="1">
    <source>
        <dbReference type="ARBA" id="ARBA00006272"/>
    </source>
</evidence>
<dbReference type="GO" id="GO:0006508">
    <property type="term" value="P:proteolysis"/>
    <property type="evidence" value="ECO:0007669"/>
    <property type="project" value="UniProtKB-KW"/>
</dbReference>
<dbReference type="Pfam" id="PF05343">
    <property type="entry name" value="Peptidase_M42"/>
    <property type="match status" value="1"/>
</dbReference>
<feature type="binding site" evidence="8">
    <location>
        <position position="306"/>
    </location>
    <ligand>
        <name>Zn(2+)</name>
        <dbReference type="ChEBI" id="CHEBI:29105"/>
        <label>2</label>
    </ligand>
</feature>
<evidence type="ECO:0000256" key="5">
    <source>
        <dbReference type="ARBA" id="ARBA00022801"/>
    </source>
</evidence>
<dbReference type="GO" id="GO:0046872">
    <property type="term" value="F:metal ion binding"/>
    <property type="evidence" value="ECO:0007669"/>
    <property type="project" value="UniProtKB-UniRule"/>
</dbReference>
<dbReference type="Proteomes" id="UP000242850">
    <property type="component" value="Unassembled WGS sequence"/>
</dbReference>
<dbReference type="AlphaFoldDB" id="A0A1H5SNP8"/>
<evidence type="ECO:0000256" key="3">
    <source>
        <dbReference type="ARBA" id="ARBA00022670"/>
    </source>
</evidence>
<organism evidence="9 10">
    <name type="scientific">Caloramator fervidus</name>
    <dbReference type="NCBI Taxonomy" id="29344"/>
    <lineage>
        <taxon>Bacteria</taxon>
        <taxon>Bacillati</taxon>
        <taxon>Bacillota</taxon>
        <taxon>Clostridia</taxon>
        <taxon>Eubacteriales</taxon>
        <taxon>Clostridiaceae</taxon>
        <taxon>Caloramator</taxon>
    </lineage>
</organism>
<evidence type="ECO:0000256" key="6">
    <source>
        <dbReference type="PIRNR" id="PIRNR001123"/>
    </source>
</evidence>
<dbReference type="PANTHER" id="PTHR32481:SF5">
    <property type="entry name" value="ENDOGLUCANASE"/>
    <property type="match status" value="1"/>
</dbReference>
<feature type="binding site" evidence="8">
    <location>
        <position position="219"/>
    </location>
    <ligand>
        <name>Zn(2+)</name>
        <dbReference type="ChEBI" id="CHEBI:29105"/>
        <label>1</label>
    </ligand>
</feature>
<evidence type="ECO:0000313" key="10">
    <source>
        <dbReference type="Proteomes" id="UP000242850"/>
    </source>
</evidence>
<feature type="binding site" evidence="8">
    <location>
        <position position="59"/>
    </location>
    <ligand>
        <name>Zn(2+)</name>
        <dbReference type="ChEBI" id="CHEBI:29105"/>
        <label>1</label>
    </ligand>
</feature>
<dbReference type="SUPFAM" id="SSF53187">
    <property type="entry name" value="Zn-dependent exopeptidases"/>
    <property type="match status" value="1"/>
</dbReference>
<dbReference type="InterPro" id="IPR023367">
    <property type="entry name" value="Peptidase_M42_dom2"/>
</dbReference>
<evidence type="ECO:0000256" key="4">
    <source>
        <dbReference type="ARBA" id="ARBA00022723"/>
    </source>
</evidence>
<dbReference type="InterPro" id="IPR051464">
    <property type="entry name" value="Peptidase_M42_aminopept"/>
</dbReference>
<feature type="binding site" evidence="8">
    <location>
        <position position="197"/>
    </location>
    <ligand>
        <name>Zn(2+)</name>
        <dbReference type="ChEBI" id="CHEBI:29105"/>
        <label>2</label>
    </ligand>
</feature>
<evidence type="ECO:0000256" key="7">
    <source>
        <dbReference type="PIRSR" id="PIRSR001123-1"/>
    </source>
</evidence>
<dbReference type="PIRSF" id="PIRSF001123">
    <property type="entry name" value="PepA_GA"/>
    <property type="match status" value="1"/>
</dbReference>
<dbReference type="SUPFAM" id="SSF101821">
    <property type="entry name" value="Aminopeptidase/glucanase lid domain"/>
    <property type="match status" value="1"/>
</dbReference>
<keyword evidence="3" id="KW-0645">Protease</keyword>
<dbReference type="PANTHER" id="PTHR32481">
    <property type="entry name" value="AMINOPEPTIDASE"/>
    <property type="match status" value="1"/>
</dbReference>
<comment type="cofactor">
    <cofactor evidence="8">
        <name>a divalent metal cation</name>
        <dbReference type="ChEBI" id="CHEBI:60240"/>
    </cofactor>
    <text evidence="8">Binds 2 divalent metal cations per subunit.</text>
</comment>
<accession>A0A1H5SNP8</accession>
<reference evidence="10" key="1">
    <citation type="submission" date="2016-10" db="EMBL/GenBank/DDBJ databases">
        <authorList>
            <person name="Varghese N."/>
            <person name="Submissions S."/>
        </authorList>
    </citation>
    <scope>NUCLEOTIDE SEQUENCE [LARGE SCALE GENOMIC DNA]</scope>
    <source>
        <strain evidence="10">DSM 5463</strain>
    </source>
</reference>
<evidence type="ECO:0000256" key="2">
    <source>
        <dbReference type="ARBA" id="ARBA00022438"/>
    </source>
</evidence>
<dbReference type="Gene3D" id="3.40.630.10">
    <property type="entry name" value="Zn peptidases"/>
    <property type="match status" value="1"/>
</dbReference>
<feature type="binding site" evidence="8">
    <location>
        <position position="168"/>
    </location>
    <ligand>
        <name>Zn(2+)</name>
        <dbReference type="ChEBI" id="CHEBI:29105"/>
        <label>1</label>
    </ligand>
</feature>
<keyword evidence="2" id="KW-0031">Aminopeptidase</keyword>
<proteinExistence type="inferred from homology"/>
<keyword evidence="5" id="KW-0378">Hydrolase</keyword>
<dbReference type="GO" id="GO:0004177">
    <property type="term" value="F:aminopeptidase activity"/>
    <property type="evidence" value="ECO:0007669"/>
    <property type="project" value="UniProtKB-UniRule"/>
</dbReference>
<gene>
    <name evidence="9" type="ORF">SAMN05660865_00431</name>
</gene>
<keyword evidence="4 8" id="KW-0479">Metal-binding</keyword>
<comment type="similarity">
    <text evidence="1 6">Belongs to the peptidase M42 family.</text>
</comment>
<evidence type="ECO:0000313" key="9">
    <source>
        <dbReference type="EMBL" id="SEF52199.1"/>
    </source>
</evidence>
<name>A0A1H5SNP8_9CLOT</name>
<dbReference type="CDD" id="cd05656">
    <property type="entry name" value="M42_Frv"/>
    <property type="match status" value="1"/>
</dbReference>
<feature type="binding site" evidence="8">
    <location>
        <position position="168"/>
    </location>
    <ligand>
        <name>Zn(2+)</name>
        <dbReference type="ChEBI" id="CHEBI:29105"/>
        <label>2</label>
    </ligand>
</feature>
<evidence type="ECO:0000256" key="8">
    <source>
        <dbReference type="PIRSR" id="PIRSR001123-2"/>
    </source>
</evidence>
<dbReference type="InterPro" id="IPR008007">
    <property type="entry name" value="Peptidase_M42"/>
</dbReference>
<dbReference type="Gene3D" id="2.40.30.40">
    <property type="entry name" value="Peptidase M42, domain 2"/>
    <property type="match status" value="1"/>
</dbReference>
<feature type="active site" description="Proton acceptor" evidence="7">
    <location>
        <position position="196"/>
    </location>
</feature>
<dbReference type="EMBL" id="FNUK01000003">
    <property type="protein sequence ID" value="SEF52199.1"/>
    <property type="molecule type" value="Genomic_DNA"/>
</dbReference>
<keyword evidence="10" id="KW-1185">Reference proteome</keyword>